<protein>
    <submittedName>
        <fullName evidence="1">Uncharacterized protein</fullName>
    </submittedName>
</protein>
<evidence type="ECO:0000313" key="1">
    <source>
        <dbReference type="EMBL" id="GFH62267.1"/>
    </source>
</evidence>
<accession>A0A6L2R3Y2</accession>
<organism evidence="1 2">
    <name type="scientific">Candidatus Desulfovibrio kirbyi</name>
    <dbReference type="NCBI Taxonomy" id="2696086"/>
    <lineage>
        <taxon>Bacteria</taxon>
        <taxon>Pseudomonadati</taxon>
        <taxon>Thermodesulfobacteriota</taxon>
        <taxon>Desulfovibrionia</taxon>
        <taxon>Desulfovibrionales</taxon>
        <taxon>Desulfovibrionaceae</taxon>
        <taxon>Desulfovibrio</taxon>
    </lineage>
</organism>
<dbReference type="Proteomes" id="UP000505077">
    <property type="component" value="Unassembled WGS sequence"/>
</dbReference>
<name>A0A6L2R3Y2_9BACT</name>
<dbReference type="AlphaFoldDB" id="A0A6L2R3Y2"/>
<evidence type="ECO:0000313" key="2">
    <source>
        <dbReference type="Proteomes" id="UP000505077"/>
    </source>
</evidence>
<comment type="caution">
    <text evidence="1">The sequence shown here is derived from an EMBL/GenBank/DDBJ whole genome shotgun (WGS) entry which is preliminary data.</text>
</comment>
<proteinExistence type="predicted"/>
<dbReference type="EMBL" id="BLLL01000001">
    <property type="protein sequence ID" value="GFH62267.1"/>
    <property type="molecule type" value="Genomic_DNA"/>
</dbReference>
<reference evidence="1 2" key="1">
    <citation type="journal article" date="2020" name="ISME J.">
        <title>Parallel Reductive Genome Evolution in Desulfovibrio Ectosymbionts Independently Acquired by Trichonympha Protists in the Termite Gut.</title>
        <authorList>
            <person name="Takeuchi M."/>
            <person name="Kuwahara H."/>
            <person name="Murakami T."/>
            <person name="Takahashi K."/>
            <person name="Kajitani R."/>
            <person name="Toyoda A."/>
            <person name="Itoh T."/>
            <person name="Ohkuma M."/>
            <person name="Hongoh Y."/>
        </authorList>
    </citation>
    <scope>NUCLEOTIDE SEQUENCE [LARGE SCALE GENOMIC DNA]</scope>
    <source>
        <strain evidence="1">ZnDsv-02</strain>
    </source>
</reference>
<gene>
    <name evidence="1" type="ORF">ZNDK_0038</name>
</gene>
<sequence length="288" mass="30879">MIMTIDKPSTAMQPGWPRWTDTARLDDSLSAQAFEATPPACKAAIKTGLALAHMYFGQPAGHSHTERSSAHRGFWQHTDSFPAPWAVVAFTPDYTAAARLAAACAPALLAGVPRICAVCVGGAPSNAALVCLDLSGVEDIFLLDMPKLSALLEECQPSPGRLVLLHNGELDNAPARVLGIPCYEERWQPPLALPDPEAFDLQTLAFAHGRALENALEPVCQSSVAPAALYLKANAAQKHCRTQRPGQFYSMAPLTLAPGCEGFWLHNGLTPDFFRVERLAFGPINEGA</sequence>